<comment type="similarity">
    <text evidence="3">Belongs to the BshC family.</text>
</comment>
<evidence type="ECO:0000313" key="6">
    <source>
        <dbReference type="EMBL" id="KKB42262.1"/>
    </source>
</evidence>
<dbReference type="InterPro" id="IPR055398">
    <property type="entry name" value="Rossmann-like_BshC"/>
</dbReference>
<feature type="domain" description="Bacillithiol biosynthesis BshC N-terminal Rossmann-like" evidence="4">
    <location>
        <begin position="1"/>
        <end position="380"/>
    </location>
</feature>
<dbReference type="GO" id="GO:0016874">
    <property type="term" value="F:ligase activity"/>
    <property type="evidence" value="ECO:0007669"/>
    <property type="project" value="UniProtKB-UniRule"/>
</dbReference>
<dbReference type="NCBIfam" id="TIGR03998">
    <property type="entry name" value="thiol_BshC"/>
    <property type="match status" value="1"/>
</dbReference>
<dbReference type="Pfam" id="PF10079">
    <property type="entry name" value="Rossmann-like_BshC"/>
    <property type="match status" value="1"/>
</dbReference>
<dbReference type="PIRSF" id="PIRSF012535">
    <property type="entry name" value="UCP012535"/>
    <property type="match status" value="1"/>
</dbReference>
<keyword evidence="1 3" id="KW-0436">Ligase</keyword>
<comment type="caution">
    <text evidence="6">The sequence shown here is derived from an EMBL/GenBank/DDBJ whole genome shotgun (WGS) entry which is preliminary data.</text>
</comment>
<keyword evidence="2" id="KW-0175">Coiled coil</keyword>
<feature type="domain" description="Bacillithiol biosynthesis BshC C-terminal coiled-coil" evidence="5">
    <location>
        <begin position="383"/>
        <end position="542"/>
    </location>
</feature>
<evidence type="ECO:0000259" key="4">
    <source>
        <dbReference type="Pfam" id="PF10079"/>
    </source>
</evidence>
<name>A0A0F5IAR1_BACTR</name>
<evidence type="ECO:0000256" key="2">
    <source>
        <dbReference type="ARBA" id="ARBA00023054"/>
    </source>
</evidence>
<protein>
    <recommendedName>
        <fullName evidence="3">Putative cysteine ligase BshC</fullName>
        <ecNumber evidence="3">6.-.-.-</ecNumber>
    </recommendedName>
</protein>
<proteinExistence type="inferred from homology"/>
<keyword evidence="7" id="KW-1185">Reference proteome</keyword>
<dbReference type="InterPro" id="IPR011199">
    <property type="entry name" value="Bacillithiol_biosynth_BshC"/>
</dbReference>
<dbReference type="Pfam" id="PF24850">
    <property type="entry name" value="CC_BshC"/>
    <property type="match status" value="1"/>
</dbReference>
<dbReference type="EC" id="6.-.-.-" evidence="3"/>
<dbReference type="Proteomes" id="UP000031563">
    <property type="component" value="Unassembled WGS sequence"/>
</dbReference>
<gene>
    <name evidence="3" type="primary">bshC</name>
    <name evidence="6" type="ORF">QY95_00111</name>
</gene>
<reference evidence="6" key="1">
    <citation type="submission" date="2015-02" db="EMBL/GenBank/DDBJ databases">
        <title>Genome Assembly of Bacillaceae bacterium MTCC 8252.</title>
        <authorList>
            <person name="Verma A."/>
            <person name="Khatri I."/>
            <person name="Mual P."/>
            <person name="Subramanian S."/>
            <person name="Krishnamurthi S."/>
        </authorList>
    </citation>
    <scope>NUCLEOTIDE SEQUENCE [LARGE SCALE GENOMIC DNA]</scope>
    <source>
        <strain evidence="6">MTCC 8252</strain>
    </source>
</reference>
<evidence type="ECO:0000256" key="3">
    <source>
        <dbReference type="HAMAP-Rule" id="MF_01867"/>
    </source>
</evidence>
<dbReference type="HAMAP" id="MF_01867">
    <property type="entry name" value="BshC"/>
    <property type="match status" value="1"/>
</dbReference>
<dbReference type="EMBL" id="JWIR02000012">
    <property type="protein sequence ID" value="KKB42262.1"/>
    <property type="molecule type" value="Genomic_DNA"/>
</dbReference>
<dbReference type="InterPro" id="IPR055399">
    <property type="entry name" value="CC_BshC"/>
</dbReference>
<evidence type="ECO:0000259" key="5">
    <source>
        <dbReference type="Pfam" id="PF24850"/>
    </source>
</evidence>
<dbReference type="STRING" id="1221996.QY95_00111"/>
<sequence length="542" mass="62914">MELESISLPAINRFASLYLEQKPPVTDFFHYHLSDEQAYKKRAVDLQGRTYKREALAACIEEYMEPFPYSKEVSASIEKLKDERSAVVIGGQQAGLLTGPLYTIYKIISIVQLAERKEKELNIPVVPVFWIAGEDHDFQEVNHVYIESESAMKKAAYPERILEKKMVSDIEYDQKQMASWIHKVFTAFGETEHTNDLLRSVLKEAERAKTMTEFFARLIHSLFNKYGLLLIDAAYPTLRKLEQPFFKQLIEEAPDITEDVLKAQRELAGFDFQRTIDLADSAANLFVYEQGNRVLLDYDRETDAFLSKSAGIRYSRAELLDLLEEAPERFSNNVVTRPLMQEWLFPTLAFIAGPGEIAYWAELKYAFERMGMDMPPIAARLNVTLLERNIERDLQDLGIPLDSVLYKGVAAEKEEFWNSVKDDHFHEMIERVQQSLMTQYEEIEQYAHQFHKGAIPIVLKNRNFHLEQLQFLARKTDEIIGEKHAAVLRKYSRLQNALRPENAPQERMRNVYEYLNKYGTNLVSSLMDIDYPFNGQHHVVKL</sequence>
<evidence type="ECO:0000313" key="7">
    <source>
        <dbReference type="Proteomes" id="UP000031563"/>
    </source>
</evidence>
<accession>A0A0F5IAR1</accession>
<comment type="function">
    <text evidence="3">Involved in bacillithiol (BSH) biosynthesis. May catalyze the last step of the pathway, the addition of cysteine to glucosamine malate (GlcN-Mal) to generate BSH.</text>
</comment>
<organism evidence="6 7">
    <name type="scientific">Bacillus thermotolerans</name>
    <name type="common">Quasibacillus thermotolerans</name>
    <dbReference type="NCBI Taxonomy" id="1221996"/>
    <lineage>
        <taxon>Bacteria</taxon>
        <taxon>Bacillati</taxon>
        <taxon>Bacillota</taxon>
        <taxon>Bacilli</taxon>
        <taxon>Bacillales</taxon>
        <taxon>Bacillaceae</taxon>
        <taxon>Bacillus</taxon>
    </lineage>
</organism>
<evidence type="ECO:0000256" key="1">
    <source>
        <dbReference type="ARBA" id="ARBA00022598"/>
    </source>
</evidence>
<dbReference type="RefSeq" id="WP_039231947.1">
    <property type="nucleotide sequence ID" value="NZ_JWIQ02000011.1"/>
</dbReference>
<dbReference type="OrthoDB" id="9765151at2"/>
<accession>A0A0F5I141</accession>
<dbReference type="AlphaFoldDB" id="A0A0F5IAR1"/>